<gene>
    <name evidence="2" type="ORF">CERZMDRAFT_97557</name>
</gene>
<evidence type="ECO:0000256" key="1">
    <source>
        <dbReference type="SAM" id="MobiDB-lite"/>
    </source>
</evidence>
<accession>A0A6A6FFR4</accession>
<reference evidence="2" key="1">
    <citation type="journal article" date="2020" name="Stud. Mycol.">
        <title>101 Dothideomycetes genomes: a test case for predicting lifestyles and emergence of pathogens.</title>
        <authorList>
            <person name="Haridas S."/>
            <person name="Albert R."/>
            <person name="Binder M."/>
            <person name="Bloem J."/>
            <person name="Labutti K."/>
            <person name="Salamov A."/>
            <person name="Andreopoulos B."/>
            <person name="Baker S."/>
            <person name="Barry K."/>
            <person name="Bills G."/>
            <person name="Bluhm B."/>
            <person name="Cannon C."/>
            <person name="Castanera R."/>
            <person name="Culley D."/>
            <person name="Daum C."/>
            <person name="Ezra D."/>
            <person name="Gonzalez J."/>
            <person name="Henrissat B."/>
            <person name="Kuo A."/>
            <person name="Liang C."/>
            <person name="Lipzen A."/>
            <person name="Lutzoni F."/>
            <person name="Magnuson J."/>
            <person name="Mondo S."/>
            <person name="Nolan M."/>
            <person name="Ohm R."/>
            <person name="Pangilinan J."/>
            <person name="Park H.-J."/>
            <person name="Ramirez L."/>
            <person name="Alfaro M."/>
            <person name="Sun H."/>
            <person name="Tritt A."/>
            <person name="Yoshinaga Y."/>
            <person name="Zwiers L.-H."/>
            <person name="Turgeon B."/>
            <person name="Goodwin S."/>
            <person name="Spatafora J."/>
            <person name="Crous P."/>
            <person name="Grigoriev I."/>
        </authorList>
    </citation>
    <scope>NUCLEOTIDE SEQUENCE</scope>
    <source>
        <strain evidence="2">SCOH1-5</strain>
    </source>
</reference>
<sequence>MQTFSRHLHTKVGDEQSQGDQCLEITFAVSAASTRSLSKRHGEVAMYSQLSRTERRNYYGNPNDPVYAQRLREQRDAYFSSRMGSNYPRIDYLRSDHPRSSWSQRPESQGPWDGEGQYRYYGGQGRVPTRGEPTGYGATGYGTTGYGAAEGYECYAERSRHSRSPDQFAGSGYYQYDTHYPRPTSRYERSGRPYPPHPASNSWSNAYAEPRGYRHGPYDYERFPRRETPAPAERGSNTGYPADRSRASYIYDGSRPSSRVSYSMTSSRTITPMNGVQGYQHSATAVQRWSEDRYYADAYARLDMHTGARGGVSNGRVGGLGKKVGGGSKATPKASRNLE</sequence>
<proteinExistence type="predicted"/>
<dbReference type="AlphaFoldDB" id="A0A6A6FFR4"/>
<evidence type="ECO:0000313" key="2">
    <source>
        <dbReference type="EMBL" id="KAF2212280.1"/>
    </source>
</evidence>
<name>A0A6A6FFR4_9PEZI</name>
<feature type="compositionally biased region" description="Gly residues" evidence="1">
    <location>
        <begin position="308"/>
        <end position="328"/>
    </location>
</feature>
<dbReference type="OrthoDB" id="10517609at2759"/>
<dbReference type="EMBL" id="ML992673">
    <property type="protein sequence ID" value="KAF2212280.1"/>
    <property type="molecule type" value="Genomic_DNA"/>
</dbReference>
<dbReference type="Proteomes" id="UP000799539">
    <property type="component" value="Unassembled WGS sequence"/>
</dbReference>
<organism evidence="2 3">
    <name type="scientific">Cercospora zeae-maydis SCOH1-5</name>
    <dbReference type="NCBI Taxonomy" id="717836"/>
    <lineage>
        <taxon>Eukaryota</taxon>
        <taxon>Fungi</taxon>
        <taxon>Dikarya</taxon>
        <taxon>Ascomycota</taxon>
        <taxon>Pezizomycotina</taxon>
        <taxon>Dothideomycetes</taxon>
        <taxon>Dothideomycetidae</taxon>
        <taxon>Mycosphaerellales</taxon>
        <taxon>Mycosphaerellaceae</taxon>
        <taxon>Cercospora</taxon>
    </lineage>
</organism>
<feature type="region of interest" description="Disordered" evidence="1">
    <location>
        <begin position="162"/>
        <end position="200"/>
    </location>
</feature>
<evidence type="ECO:0000313" key="3">
    <source>
        <dbReference type="Proteomes" id="UP000799539"/>
    </source>
</evidence>
<feature type="region of interest" description="Disordered" evidence="1">
    <location>
        <begin position="222"/>
        <end position="260"/>
    </location>
</feature>
<keyword evidence="3" id="KW-1185">Reference proteome</keyword>
<protein>
    <submittedName>
        <fullName evidence="2">Uncharacterized protein</fullName>
    </submittedName>
</protein>
<feature type="region of interest" description="Disordered" evidence="1">
    <location>
        <begin position="306"/>
        <end position="339"/>
    </location>
</feature>
<feature type="region of interest" description="Disordered" evidence="1">
    <location>
        <begin position="97"/>
        <end position="117"/>
    </location>
</feature>